<dbReference type="RefSeq" id="WP_220143074.1">
    <property type="nucleotide sequence ID" value="NZ_JAHXZI010000003.1"/>
</dbReference>
<dbReference type="Proteomes" id="UP001519863">
    <property type="component" value="Unassembled WGS sequence"/>
</dbReference>
<evidence type="ECO:0008006" key="4">
    <source>
        <dbReference type="Google" id="ProtNLM"/>
    </source>
</evidence>
<keyword evidence="3" id="KW-1185">Reference proteome</keyword>
<dbReference type="EMBL" id="JAHXZI010000003">
    <property type="protein sequence ID" value="MBW6433551.1"/>
    <property type="molecule type" value="Genomic_DNA"/>
</dbReference>
<feature type="transmembrane region" description="Helical" evidence="1">
    <location>
        <begin position="37"/>
        <end position="59"/>
    </location>
</feature>
<proteinExistence type="predicted"/>
<evidence type="ECO:0000256" key="1">
    <source>
        <dbReference type="SAM" id="Phobius"/>
    </source>
</evidence>
<accession>A0ABS7AYR3</accession>
<keyword evidence="1" id="KW-0812">Transmembrane</keyword>
<gene>
    <name evidence="2" type="ORF">KZ829_07310</name>
</gene>
<keyword evidence="1" id="KW-1133">Transmembrane helix</keyword>
<feature type="transmembrane region" description="Helical" evidence="1">
    <location>
        <begin position="71"/>
        <end position="93"/>
    </location>
</feature>
<protein>
    <recommendedName>
        <fullName evidence="4">PH domain-containing protein</fullName>
    </recommendedName>
</protein>
<keyword evidence="1" id="KW-0472">Membrane</keyword>
<feature type="transmembrane region" description="Helical" evidence="1">
    <location>
        <begin position="113"/>
        <end position="134"/>
    </location>
</feature>
<evidence type="ECO:0000313" key="2">
    <source>
        <dbReference type="EMBL" id="MBW6433551.1"/>
    </source>
</evidence>
<reference evidence="2 3" key="1">
    <citation type="journal article" date="2013" name="Antonie Van Leeuwenhoek">
        <title>Actinoplanes hulinensis sp. nov., a novel actinomycete isolated from soybean root (Glycine max (L.) Merr).</title>
        <authorList>
            <person name="Shen Y."/>
            <person name="Liu C."/>
            <person name="Wang X."/>
            <person name="Zhao J."/>
            <person name="Jia F."/>
            <person name="Zhang Y."/>
            <person name="Wang L."/>
            <person name="Yang D."/>
            <person name="Xiang W."/>
        </authorList>
    </citation>
    <scope>NUCLEOTIDE SEQUENCE [LARGE SCALE GENOMIC DNA]</scope>
    <source>
        <strain evidence="2 3">NEAU-M9</strain>
    </source>
</reference>
<name>A0ABS7AYR3_9ACTN</name>
<comment type="caution">
    <text evidence="2">The sequence shown here is derived from an EMBL/GenBank/DDBJ whole genome shotgun (WGS) entry which is preliminary data.</text>
</comment>
<organism evidence="2 3">
    <name type="scientific">Actinoplanes hulinensis</name>
    <dbReference type="NCBI Taxonomy" id="1144547"/>
    <lineage>
        <taxon>Bacteria</taxon>
        <taxon>Bacillati</taxon>
        <taxon>Actinomycetota</taxon>
        <taxon>Actinomycetes</taxon>
        <taxon>Micromonosporales</taxon>
        <taxon>Micromonosporaceae</taxon>
        <taxon>Actinoplanes</taxon>
    </lineage>
</organism>
<evidence type="ECO:0000313" key="3">
    <source>
        <dbReference type="Proteomes" id="UP001519863"/>
    </source>
</evidence>
<sequence>MKITLLTLLVRWRAAVLLAALLAAVAGDVALARIGPGLGWILGFGGLGLVPLLAAIAVLRSHHPAILVARPGVPAFDVPVSPGMVLVAVGWTLLGGRNLSGMVRDLIAYPGEVWFMAVFALLWAAMLGAVWVMVLRGAGVRLRPDGIEEHQLFGSILVPWSAFETPRAALPRGEQQVTLFLADPGAVRRRGLRSRKAATLPAIGIDAEFLARAVHEYANRPDLRPAIGSPEELARFLAIPQIARLSDSDTPAAGSL</sequence>